<feature type="repeat" description="WD" evidence="8">
    <location>
        <begin position="357"/>
        <end position="398"/>
    </location>
</feature>
<organism evidence="11 12">
    <name type="scientific">Patella caerulea</name>
    <name type="common">Rayed Mediterranean limpet</name>
    <dbReference type="NCBI Taxonomy" id="87958"/>
    <lineage>
        <taxon>Eukaryota</taxon>
        <taxon>Metazoa</taxon>
        <taxon>Spiralia</taxon>
        <taxon>Lophotrochozoa</taxon>
        <taxon>Mollusca</taxon>
        <taxon>Gastropoda</taxon>
        <taxon>Patellogastropoda</taxon>
        <taxon>Patelloidea</taxon>
        <taxon>Patellidae</taxon>
        <taxon>Patella</taxon>
    </lineage>
</organism>
<dbReference type="GO" id="GO:0016251">
    <property type="term" value="F:RNA polymerase II general transcription initiation factor activity"/>
    <property type="evidence" value="ECO:0007669"/>
    <property type="project" value="TreeGrafter"/>
</dbReference>
<dbReference type="SUPFAM" id="SSF50978">
    <property type="entry name" value="WD40 repeat-like"/>
    <property type="match status" value="1"/>
</dbReference>
<evidence type="ECO:0000256" key="1">
    <source>
        <dbReference type="ARBA" id="ARBA00004123"/>
    </source>
</evidence>
<keyword evidence="3 8" id="KW-0853">WD repeat</keyword>
<dbReference type="InterPro" id="IPR036322">
    <property type="entry name" value="WD40_repeat_dom_sf"/>
</dbReference>
<dbReference type="InterPro" id="IPR019775">
    <property type="entry name" value="WD40_repeat_CS"/>
</dbReference>
<dbReference type="Proteomes" id="UP001347796">
    <property type="component" value="Unassembled WGS sequence"/>
</dbReference>
<dbReference type="PANTHER" id="PTHR19879">
    <property type="entry name" value="TRANSCRIPTION INITIATION FACTOR TFIID"/>
    <property type="match status" value="1"/>
</dbReference>
<name>A0AAN8K1V6_PATCE</name>
<evidence type="ECO:0000256" key="9">
    <source>
        <dbReference type="SAM" id="MobiDB-lite"/>
    </source>
</evidence>
<keyword evidence="5" id="KW-0805">Transcription regulation</keyword>
<evidence type="ECO:0000313" key="12">
    <source>
        <dbReference type="Proteomes" id="UP001347796"/>
    </source>
</evidence>
<dbReference type="Pfam" id="PF00400">
    <property type="entry name" value="WD40"/>
    <property type="match status" value="6"/>
</dbReference>
<dbReference type="Gene3D" id="2.130.10.10">
    <property type="entry name" value="YVTN repeat-like/Quinoprotein amine dehydrogenase"/>
    <property type="match status" value="2"/>
</dbReference>
<proteinExistence type="inferred from homology"/>
<dbReference type="InterPro" id="IPR020472">
    <property type="entry name" value="WD40_PAC1"/>
</dbReference>
<keyword evidence="12" id="KW-1185">Reference proteome</keyword>
<feature type="repeat" description="WD" evidence="8">
    <location>
        <begin position="399"/>
        <end position="439"/>
    </location>
</feature>
<evidence type="ECO:0000256" key="5">
    <source>
        <dbReference type="ARBA" id="ARBA00023015"/>
    </source>
</evidence>
<evidence type="ECO:0000259" key="10">
    <source>
        <dbReference type="Pfam" id="PF04494"/>
    </source>
</evidence>
<dbReference type="InterPro" id="IPR037264">
    <property type="entry name" value="TFIID_NTD2_sf"/>
</dbReference>
<dbReference type="GO" id="GO:0006367">
    <property type="term" value="P:transcription initiation at RNA polymerase II promoter"/>
    <property type="evidence" value="ECO:0007669"/>
    <property type="project" value="TreeGrafter"/>
</dbReference>
<keyword evidence="4" id="KW-0677">Repeat</keyword>
<comment type="caution">
    <text evidence="11">The sequence shown here is derived from an EMBL/GenBank/DDBJ whole genome shotgun (WGS) entry which is preliminary data.</text>
</comment>
<dbReference type="EMBL" id="JAZGQO010000005">
    <property type="protein sequence ID" value="KAK6186954.1"/>
    <property type="molecule type" value="Genomic_DNA"/>
</dbReference>
<dbReference type="SUPFAM" id="SSF160897">
    <property type="entry name" value="Taf5 N-terminal domain-like"/>
    <property type="match status" value="1"/>
</dbReference>
<evidence type="ECO:0000256" key="2">
    <source>
        <dbReference type="ARBA" id="ARBA00009435"/>
    </source>
</evidence>
<comment type="subcellular location">
    <subcellularLocation>
        <location evidence="1">Nucleus</location>
    </subcellularLocation>
</comment>
<dbReference type="InterPro" id="IPR007582">
    <property type="entry name" value="TFIID_NTD2"/>
</dbReference>
<evidence type="ECO:0000256" key="8">
    <source>
        <dbReference type="PROSITE-ProRule" id="PRU00221"/>
    </source>
</evidence>
<keyword evidence="6" id="KW-0804">Transcription</keyword>
<evidence type="ECO:0000256" key="6">
    <source>
        <dbReference type="ARBA" id="ARBA00023163"/>
    </source>
</evidence>
<dbReference type="Gene3D" id="1.25.40.500">
    <property type="entry name" value="TFIID subunit TAF5, NTD2 domain"/>
    <property type="match status" value="1"/>
</dbReference>
<reference evidence="11 12" key="1">
    <citation type="submission" date="2024-01" db="EMBL/GenBank/DDBJ databases">
        <title>The genome of the rayed Mediterranean limpet Patella caerulea (Linnaeus, 1758).</title>
        <authorList>
            <person name="Anh-Thu Weber A."/>
            <person name="Halstead-Nussloch G."/>
        </authorList>
    </citation>
    <scope>NUCLEOTIDE SEQUENCE [LARGE SCALE GENOMIC DNA]</scope>
    <source>
        <strain evidence="11">AATW-2023a</strain>
        <tissue evidence="11">Whole specimen</tissue>
    </source>
</reference>
<dbReference type="SMART" id="SM00320">
    <property type="entry name" value="WD40"/>
    <property type="match status" value="6"/>
</dbReference>
<evidence type="ECO:0000256" key="7">
    <source>
        <dbReference type="ARBA" id="ARBA00023242"/>
    </source>
</evidence>
<keyword evidence="7" id="KW-0539">Nucleus</keyword>
<feature type="region of interest" description="Disordered" evidence="9">
    <location>
        <begin position="561"/>
        <end position="581"/>
    </location>
</feature>
<dbReference type="InterPro" id="IPR015943">
    <property type="entry name" value="WD40/YVTN_repeat-like_dom_sf"/>
</dbReference>
<evidence type="ECO:0000256" key="4">
    <source>
        <dbReference type="ARBA" id="ARBA00022737"/>
    </source>
</evidence>
<protein>
    <recommendedName>
        <fullName evidence="10">TFIID subunit TAF5 NTD2 domain-containing protein</fullName>
    </recommendedName>
</protein>
<dbReference type="GO" id="GO:0005669">
    <property type="term" value="C:transcription factor TFIID complex"/>
    <property type="evidence" value="ECO:0007669"/>
    <property type="project" value="TreeGrafter"/>
</dbReference>
<sequence>MCDVLSNYWTENTGIMKRLQREEIMSSVHQYLKRRKFETASSDNGDDKTSVKNKRVCKQEENLCELSIRRHVKCSSITENVLSYSSISGDVTACDQQFTRLKNFLLEAVEPYRDELKKLLYPMYVHVYLEMLCNGHKTPAHKFYDRHVALFKDDEVHKTVIKTLRKLEAKSDVPGCKDIANFREHKFSITMSEESLSYLMRHLKTEDNMIMLQIFNHYLQVIVPTSGSQIELREPDKKEDKKEEGCSQVSGDVTLTSLKQCIAKVHDGPSNISSICCFTFLNTSSGLCSVSISADNEYICGGFEDSTISLWSNKPDLLHTQPMSNNPSVISVAADYYTISAEDSTTNRKKDVETLKMRGHNGAVYKTCFTHDSQYLLSSSQDTTVRLWDMTSHSNVVLYRGHSSSVWSLDISPLGYFASCSQDRTAKLWCLDRNYPIRSFVGHTYDVDVVKFHPNGNYIATGSGDKTVRLWSVQDGRSVRLLQGHHGSILAMAFSPNGEFLASAGEDRRIKIWDLSSGSLFKEFRGHSDTVYDLSFNQQSTLLASGGMDCCVRMWDVRKNREPKPESKMSSGIGEGHTSPELQGAFSTKSTSITFLQFTKNNLLQVAGSIL</sequence>
<dbReference type="CDD" id="cd08044">
    <property type="entry name" value="TAF5_NTD2"/>
    <property type="match status" value="1"/>
</dbReference>
<gene>
    <name evidence="11" type="ORF">SNE40_006210</name>
</gene>
<evidence type="ECO:0000256" key="3">
    <source>
        <dbReference type="ARBA" id="ARBA00022574"/>
    </source>
</evidence>
<dbReference type="InterPro" id="IPR001680">
    <property type="entry name" value="WD40_rpt"/>
</dbReference>
<feature type="repeat" description="WD" evidence="8">
    <location>
        <begin position="524"/>
        <end position="565"/>
    </location>
</feature>
<feature type="repeat" description="WD" evidence="8">
    <location>
        <begin position="482"/>
        <end position="523"/>
    </location>
</feature>
<comment type="similarity">
    <text evidence="2">Belongs to the WD repeat TAF5 family.</text>
</comment>
<dbReference type="CDD" id="cd00200">
    <property type="entry name" value="WD40"/>
    <property type="match status" value="1"/>
</dbReference>
<dbReference type="AlphaFoldDB" id="A0AAN8K1V6"/>
<accession>A0AAN8K1V6</accession>
<feature type="domain" description="TFIID subunit TAF5 NTD2" evidence="10">
    <location>
        <begin position="91"/>
        <end position="219"/>
    </location>
</feature>
<dbReference type="PRINTS" id="PR00320">
    <property type="entry name" value="GPROTEINBRPT"/>
</dbReference>
<feature type="repeat" description="WD" evidence="8">
    <location>
        <begin position="440"/>
        <end position="481"/>
    </location>
</feature>
<dbReference type="PROSITE" id="PS50294">
    <property type="entry name" value="WD_REPEATS_REGION"/>
    <property type="match status" value="5"/>
</dbReference>
<dbReference type="PROSITE" id="PS50082">
    <property type="entry name" value="WD_REPEATS_2"/>
    <property type="match status" value="5"/>
</dbReference>
<dbReference type="Pfam" id="PF04494">
    <property type="entry name" value="TFIID_NTD2"/>
    <property type="match status" value="1"/>
</dbReference>
<dbReference type="PANTHER" id="PTHR19879:SF1">
    <property type="entry name" value="CANNONBALL-RELATED"/>
    <property type="match status" value="1"/>
</dbReference>
<dbReference type="PROSITE" id="PS00678">
    <property type="entry name" value="WD_REPEATS_1"/>
    <property type="match status" value="3"/>
</dbReference>
<evidence type="ECO:0000313" key="11">
    <source>
        <dbReference type="EMBL" id="KAK6186954.1"/>
    </source>
</evidence>